<dbReference type="GO" id="GO:0004497">
    <property type="term" value="F:monooxygenase activity"/>
    <property type="evidence" value="ECO:0007669"/>
    <property type="project" value="UniProtKB-KW"/>
</dbReference>
<dbReference type="SUPFAM" id="SSF54373">
    <property type="entry name" value="FAD-linked reductases, C-terminal domain"/>
    <property type="match status" value="1"/>
</dbReference>
<feature type="domain" description="FAD-binding" evidence="6">
    <location>
        <begin position="22"/>
        <end position="351"/>
    </location>
</feature>
<proteinExistence type="inferred from homology"/>
<name>A0AAN6DKX7_9EURO</name>
<dbReference type="PRINTS" id="PR00420">
    <property type="entry name" value="RNGMNOXGNASE"/>
</dbReference>
<evidence type="ECO:0000256" key="3">
    <source>
        <dbReference type="ARBA" id="ARBA00022827"/>
    </source>
</evidence>
<evidence type="ECO:0000256" key="4">
    <source>
        <dbReference type="ARBA" id="ARBA00023002"/>
    </source>
</evidence>
<dbReference type="Proteomes" id="UP001203852">
    <property type="component" value="Unassembled WGS sequence"/>
</dbReference>
<dbReference type="Gene3D" id="3.50.50.60">
    <property type="entry name" value="FAD/NAD(P)-binding domain"/>
    <property type="match status" value="1"/>
</dbReference>
<keyword evidence="4" id="KW-0560">Oxidoreductase</keyword>
<dbReference type="InterPro" id="IPR050493">
    <property type="entry name" value="FAD-dep_Monooxygenase_BioMet"/>
</dbReference>
<dbReference type="EMBL" id="MU404364">
    <property type="protein sequence ID" value="KAI1608309.1"/>
    <property type="molecule type" value="Genomic_DNA"/>
</dbReference>
<reference evidence="7" key="1">
    <citation type="journal article" date="2022" name="bioRxiv">
        <title>Deciphering the potential niche of two novel black yeast fungi from a biological soil crust based on their genomes, phenotypes, and melanin regulation.</title>
        <authorList>
            <consortium name="DOE Joint Genome Institute"/>
            <person name="Carr E.C."/>
            <person name="Barton Q."/>
            <person name="Grambo S."/>
            <person name="Sullivan M."/>
            <person name="Renfro C.M."/>
            <person name="Kuo A."/>
            <person name="Pangilinan J."/>
            <person name="Lipzen A."/>
            <person name="Keymanesh K."/>
            <person name="Savage E."/>
            <person name="Barry K."/>
            <person name="Grigoriev I.V."/>
            <person name="Riekhof W.R."/>
            <person name="Harris S.S."/>
        </authorList>
    </citation>
    <scope>NUCLEOTIDE SEQUENCE</scope>
    <source>
        <strain evidence="7">JF 03-4F</strain>
    </source>
</reference>
<dbReference type="AlphaFoldDB" id="A0AAN6DKX7"/>
<dbReference type="Pfam" id="PF01494">
    <property type="entry name" value="FAD_binding_3"/>
    <property type="match status" value="1"/>
</dbReference>
<sequence length="472" mass="52430">MKHTGRGSGPDGLAYPGSSGINVIVIGLGYAGVTAAIECHRKGHKVVIYEQSPGVSTLGDMIGLSPNSARIIAKWDDGKIHEKIIPHAGQYTENNIHKHDTGEVVFSQPMSGYSSFEGYLAPRPLLMRLFAEYCQKLGIPIFFNQRVSEVFEDENEAGIILEGSSTKVKADCVLACDGVHSRARGLITGYQDRPYPTGYAAYRAWYDAGLVRDNPKLQFLFTGDNDKMEVFIGPNMHAIYGTCAQQKLVMWTVTHLDTIDVTESWTQPGRIEDAMKYIKGWDPRIHEVIKHTPPNQCFDHKLAWRDPLPRWTSTHKRLIVLGDAAHPFLPTSGQGAGQAIEDCATVAVCLELAGKKRVPLGLQVCEKLRYARASLAQRMGIETREMWHKTDWELVKSNPDTVSMPNPGWLFSHSPQQYAYDEFDIAAHAIETGAAYVPTNIPPPEINHRISDYKEEGGRKLFNGTATLQAKI</sequence>
<keyword evidence="2" id="KW-0285">Flavoprotein</keyword>
<comment type="caution">
    <text evidence="7">The sequence shown here is derived from an EMBL/GenBank/DDBJ whole genome shotgun (WGS) entry which is preliminary data.</text>
</comment>
<keyword evidence="8" id="KW-1185">Reference proteome</keyword>
<evidence type="ECO:0000259" key="6">
    <source>
        <dbReference type="Pfam" id="PF01494"/>
    </source>
</evidence>
<evidence type="ECO:0000313" key="8">
    <source>
        <dbReference type="Proteomes" id="UP001203852"/>
    </source>
</evidence>
<accession>A0AAN6DKX7</accession>
<gene>
    <name evidence="7" type="ORF">EDD36DRAFT_483303</name>
</gene>
<keyword evidence="5" id="KW-0503">Monooxygenase</keyword>
<dbReference type="InterPro" id="IPR036188">
    <property type="entry name" value="FAD/NAD-bd_sf"/>
</dbReference>
<keyword evidence="3" id="KW-0274">FAD</keyword>
<evidence type="ECO:0000313" key="7">
    <source>
        <dbReference type="EMBL" id="KAI1608309.1"/>
    </source>
</evidence>
<protein>
    <recommendedName>
        <fullName evidence="6">FAD-binding domain-containing protein</fullName>
    </recommendedName>
</protein>
<comment type="similarity">
    <text evidence="1">Belongs to the paxM FAD-dependent monooxygenase family.</text>
</comment>
<evidence type="ECO:0000256" key="5">
    <source>
        <dbReference type="ARBA" id="ARBA00023033"/>
    </source>
</evidence>
<dbReference type="SUPFAM" id="SSF51905">
    <property type="entry name" value="FAD/NAD(P)-binding domain"/>
    <property type="match status" value="1"/>
</dbReference>
<organism evidence="7 8">
    <name type="scientific">Exophiala viscosa</name>
    <dbReference type="NCBI Taxonomy" id="2486360"/>
    <lineage>
        <taxon>Eukaryota</taxon>
        <taxon>Fungi</taxon>
        <taxon>Dikarya</taxon>
        <taxon>Ascomycota</taxon>
        <taxon>Pezizomycotina</taxon>
        <taxon>Eurotiomycetes</taxon>
        <taxon>Chaetothyriomycetidae</taxon>
        <taxon>Chaetothyriales</taxon>
        <taxon>Herpotrichiellaceae</taxon>
        <taxon>Exophiala</taxon>
    </lineage>
</organism>
<dbReference type="InterPro" id="IPR002938">
    <property type="entry name" value="FAD-bd"/>
</dbReference>
<evidence type="ECO:0000256" key="2">
    <source>
        <dbReference type="ARBA" id="ARBA00022630"/>
    </source>
</evidence>
<evidence type="ECO:0000256" key="1">
    <source>
        <dbReference type="ARBA" id="ARBA00007992"/>
    </source>
</evidence>
<dbReference type="PANTHER" id="PTHR13789">
    <property type="entry name" value="MONOOXYGENASE"/>
    <property type="match status" value="1"/>
</dbReference>
<dbReference type="GO" id="GO:0071949">
    <property type="term" value="F:FAD binding"/>
    <property type="evidence" value="ECO:0007669"/>
    <property type="project" value="InterPro"/>
</dbReference>
<dbReference type="PANTHER" id="PTHR13789:SF236">
    <property type="entry name" value="MONOOXYGENASE, PUTATIVE (AFU_ORTHOLOGUE AFUA_6G12060)-RELATED"/>
    <property type="match status" value="1"/>
</dbReference>